<dbReference type="HOGENOM" id="CLU_2647669_0_0_0"/>
<dbReference type="OrthoDB" id="9778740at2"/>
<evidence type="ECO:0000313" key="3">
    <source>
        <dbReference type="Proteomes" id="UP000004671"/>
    </source>
</evidence>
<dbReference type="EMBL" id="CP018099">
    <property type="protein sequence ID" value="APF18988.1"/>
    <property type="molecule type" value="Genomic_DNA"/>
</dbReference>
<sequence length="76" mass="8266">MDREQLQTIKAIKQKVEKEWLKIPGVVAVGIGKTARGKAGIIVSVREFSTEVQTMIPADINGIPVEIRISGPIQAL</sequence>
<proteinExistence type="predicted"/>
<dbReference type="KEGG" id="caby:Cabys_2239"/>
<gene>
    <name evidence="1" type="ORF">Cabys_2239</name>
    <name evidence="2" type="ORF">Calab_3337</name>
</gene>
<dbReference type="InParanoid" id="H1XVP1"/>
<evidence type="ECO:0000313" key="2">
    <source>
        <dbReference type="EMBL" id="EHO42941.1"/>
    </source>
</evidence>
<dbReference type="Proteomes" id="UP000004671">
    <property type="component" value="Chromosome"/>
</dbReference>
<dbReference type="STRING" id="880073.Cabys_2239"/>
<dbReference type="Proteomes" id="UP000183868">
    <property type="component" value="Chromosome"/>
</dbReference>
<name>H1XVP1_CALAY</name>
<dbReference type="AlphaFoldDB" id="H1XVP1"/>
<protein>
    <submittedName>
        <fullName evidence="2">Uncharacterized protein</fullName>
    </submittedName>
</protein>
<reference evidence="1 4" key="2">
    <citation type="submission" date="2016-11" db="EMBL/GenBank/DDBJ databases">
        <title>Genomic analysis of Caldithrix abyssi and proposal of a novel bacterial phylum Caldithrichaeota.</title>
        <authorList>
            <person name="Kublanov I."/>
            <person name="Sigalova O."/>
            <person name="Gavrilov S."/>
            <person name="Lebedinsky A."/>
            <person name="Ivanova N."/>
            <person name="Daum C."/>
            <person name="Reddy T."/>
            <person name="Klenk H.P."/>
            <person name="Goker M."/>
            <person name="Reva O."/>
            <person name="Miroshnichenko M."/>
            <person name="Kyprides N."/>
            <person name="Woyke T."/>
            <person name="Gelfand M."/>
        </authorList>
    </citation>
    <scope>NUCLEOTIDE SEQUENCE [LARGE SCALE GENOMIC DNA]</scope>
    <source>
        <strain evidence="1 4">LF13</strain>
    </source>
</reference>
<reference evidence="2 3" key="1">
    <citation type="submission" date="2011-09" db="EMBL/GenBank/DDBJ databases">
        <title>The permanent draft genome of Caldithrix abyssi DSM 13497.</title>
        <authorList>
            <consortium name="US DOE Joint Genome Institute (JGI-PGF)"/>
            <person name="Lucas S."/>
            <person name="Han J."/>
            <person name="Lapidus A."/>
            <person name="Bruce D."/>
            <person name="Goodwin L."/>
            <person name="Pitluck S."/>
            <person name="Peters L."/>
            <person name="Kyrpides N."/>
            <person name="Mavromatis K."/>
            <person name="Ivanova N."/>
            <person name="Mikhailova N."/>
            <person name="Chertkov O."/>
            <person name="Detter J.C."/>
            <person name="Tapia R."/>
            <person name="Han C."/>
            <person name="Land M."/>
            <person name="Hauser L."/>
            <person name="Markowitz V."/>
            <person name="Cheng J.-F."/>
            <person name="Hugenholtz P."/>
            <person name="Woyke T."/>
            <person name="Wu D."/>
            <person name="Spring S."/>
            <person name="Brambilla E."/>
            <person name="Klenk H.-P."/>
            <person name="Eisen J.A."/>
        </authorList>
    </citation>
    <scope>NUCLEOTIDE SEQUENCE [LARGE SCALE GENOMIC DNA]</scope>
    <source>
        <strain evidence="2 3">DSM 13497</strain>
    </source>
</reference>
<dbReference type="RefSeq" id="WP_006930364.1">
    <property type="nucleotide sequence ID" value="NZ_CM001402.1"/>
</dbReference>
<organism evidence="2 3">
    <name type="scientific">Caldithrix abyssi DSM 13497</name>
    <dbReference type="NCBI Taxonomy" id="880073"/>
    <lineage>
        <taxon>Bacteria</taxon>
        <taxon>Pseudomonadati</taxon>
        <taxon>Calditrichota</taxon>
        <taxon>Calditrichia</taxon>
        <taxon>Calditrichales</taxon>
        <taxon>Calditrichaceae</taxon>
        <taxon>Caldithrix</taxon>
    </lineage>
</organism>
<evidence type="ECO:0000313" key="4">
    <source>
        <dbReference type="Proteomes" id="UP000183868"/>
    </source>
</evidence>
<dbReference type="EMBL" id="CM001402">
    <property type="protein sequence ID" value="EHO42941.1"/>
    <property type="molecule type" value="Genomic_DNA"/>
</dbReference>
<dbReference type="PaxDb" id="880073-Calab_3337"/>
<evidence type="ECO:0000313" key="1">
    <source>
        <dbReference type="EMBL" id="APF18988.1"/>
    </source>
</evidence>
<accession>H1XVP1</accession>
<keyword evidence="3" id="KW-1185">Reference proteome</keyword>